<dbReference type="SUPFAM" id="SSF56176">
    <property type="entry name" value="FAD-binding/transporter-associated domain-like"/>
    <property type="match status" value="1"/>
</dbReference>
<evidence type="ECO:0000256" key="21">
    <source>
        <dbReference type="ARBA" id="ARBA00051033"/>
    </source>
</evidence>
<dbReference type="EC" id="1.3.1.72" evidence="4"/>
<keyword evidence="16" id="KW-0333">Golgi apparatus</keyword>
<evidence type="ECO:0000256" key="17">
    <source>
        <dbReference type="ARBA" id="ARBA00023098"/>
    </source>
</evidence>
<proteinExistence type="predicted"/>
<comment type="function">
    <text evidence="23">Catalyzes the reduction of the delta-24 double bond of sterol intermediates during cholesterol biosynthesis. In addition to its cholesterol-synthesizing activity, can protect cells from oxidative stress by reducing caspase 3 activity during apoptosis induced by oxidative stress. Also protects against amyloid-beta peptide-induced apoptosis.</text>
</comment>
<evidence type="ECO:0000256" key="7">
    <source>
        <dbReference type="ARBA" id="ARBA00022548"/>
    </source>
</evidence>
<dbReference type="Proteomes" id="UP000243579">
    <property type="component" value="Unassembled WGS sequence"/>
</dbReference>
<evidence type="ECO:0000256" key="5">
    <source>
        <dbReference type="ARBA" id="ARBA00019086"/>
    </source>
</evidence>
<evidence type="ECO:0000313" key="30">
    <source>
        <dbReference type="Proteomes" id="UP000243579"/>
    </source>
</evidence>
<feature type="compositionally biased region" description="Basic and acidic residues" evidence="26">
    <location>
        <begin position="1"/>
        <end position="11"/>
    </location>
</feature>
<keyword evidence="15" id="KW-0560">Oxidoreductase</keyword>
<evidence type="ECO:0000256" key="27">
    <source>
        <dbReference type="SAM" id="Phobius"/>
    </source>
</evidence>
<feature type="region of interest" description="Disordered" evidence="26">
    <location>
        <begin position="1"/>
        <end position="21"/>
    </location>
</feature>
<evidence type="ECO:0000256" key="6">
    <source>
        <dbReference type="ARBA" id="ARBA00022516"/>
    </source>
</evidence>
<dbReference type="GO" id="GO:0000139">
    <property type="term" value="C:Golgi membrane"/>
    <property type="evidence" value="ECO:0007669"/>
    <property type="project" value="UniProtKB-SubCell"/>
</dbReference>
<dbReference type="AlphaFoldDB" id="A0A1V9YJ41"/>
<evidence type="ECO:0000259" key="28">
    <source>
        <dbReference type="PROSITE" id="PS51387"/>
    </source>
</evidence>
<evidence type="ECO:0000256" key="26">
    <source>
        <dbReference type="SAM" id="MobiDB-lite"/>
    </source>
</evidence>
<evidence type="ECO:0000256" key="11">
    <source>
        <dbReference type="ARBA" id="ARBA00022824"/>
    </source>
</evidence>
<evidence type="ECO:0000256" key="9">
    <source>
        <dbReference type="ARBA" id="ARBA00022692"/>
    </source>
</evidence>
<organism evidence="29 30">
    <name type="scientific">Achlya hypogyna</name>
    <name type="common">Oomycete</name>
    <name type="synonym">Protoachlya hypogyna</name>
    <dbReference type="NCBI Taxonomy" id="1202772"/>
    <lineage>
        <taxon>Eukaryota</taxon>
        <taxon>Sar</taxon>
        <taxon>Stramenopiles</taxon>
        <taxon>Oomycota</taxon>
        <taxon>Saprolegniomycetes</taxon>
        <taxon>Saprolegniales</taxon>
        <taxon>Achlyaceae</taxon>
        <taxon>Achlya</taxon>
    </lineage>
</organism>
<evidence type="ECO:0000256" key="10">
    <source>
        <dbReference type="ARBA" id="ARBA00022729"/>
    </source>
</evidence>
<dbReference type="InterPro" id="IPR040165">
    <property type="entry name" value="Diminuto-like"/>
</dbReference>
<comment type="caution">
    <text evidence="29">The sequence shown here is derived from an EMBL/GenBank/DDBJ whole genome shotgun (WGS) entry which is preliminary data.</text>
</comment>
<comment type="catalytic activity">
    <reaction evidence="22">
        <text>5alpha-cholest-8-en-3beta-ol + NADP(+) = zymosterol + NADPH + H(+)</text>
        <dbReference type="Rhea" id="RHEA:36399"/>
        <dbReference type="ChEBI" id="CHEBI:15378"/>
        <dbReference type="ChEBI" id="CHEBI:16608"/>
        <dbReference type="ChEBI" id="CHEBI:18252"/>
        <dbReference type="ChEBI" id="CHEBI:57783"/>
        <dbReference type="ChEBI" id="CHEBI:58349"/>
        <dbReference type="EC" id="1.3.1.72"/>
    </reaction>
    <physiologicalReaction direction="right-to-left" evidence="22">
        <dbReference type="Rhea" id="RHEA:36401"/>
    </physiologicalReaction>
</comment>
<reference evidence="29 30" key="1">
    <citation type="journal article" date="2014" name="Genome Biol. Evol.">
        <title>The secreted proteins of Achlya hypogyna and Thraustotheca clavata identify the ancestral oomycete secretome and reveal gene acquisitions by horizontal gene transfer.</title>
        <authorList>
            <person name="Misner I."/>
            <person name="Blouin N."/>
            <person name="Leonard G."/>
            <person name="Richards T.A."/>
            <person name="Lane C.E."/>
        </authorList>
    </citation>
    <scope>NUCLEOTIDE SEQUENCE [LARGE SCALE GENOMIC DNA]</scope>
    <source>
        <strain evidence="29 30">ATCC 48635</strain>
    </source>
</reference>
<dbReference type="FunFam" id="3.30.465.10:FF:000032">
    <property type="entry name" value="Delta(24)-sterol reductase"/>
    <property type="match status" value="1"/>
</dbReference>
<evidence type="ECO:0000256" key="24">
    <source>
        <dbReference type="ARBA" id="ARBA00078485"/>
    </source>
</evidence>
<keyword evidence="14 27" id="KW-1133">Transmembrane helix</keyword>
<dbReference type="PROSITE" id="PS51387">
    <property type="entry name" value="FAD_PCMH"/>
    <property type="match status" value="1"/>
</dbReference>
<evidence type="ECO:0000256" key="13">
    <source>
        <dbReference type="ARBA" id="ARBA00022857"/>
    </source>
</evidence>
<dbReference type="GO" id="GO:0050614">
    <property type="term" value="F:Delta24-sterol reductase activity"/>
    <property type="evidence" value="ECO:0007669"/>
    <property type="project" value="UniProtKB-EC"/>
</dbReference>
<sequence>MKRRAAREEPRAAPAASPETPLPDATSWTAYVLIHYRWVFVCFFLLPLSFVYDILYYVRSRIIFYFNSAPLQHKKRVAEVQRQVHQWNAEGRTVPMCTARPGWQNISYRRGKYKKTLFNVKVDMMDILNVDTAAKTVRVEPLVTMGQLSATLNPMGWTLPIVPELDDLTVGGLVMGTGIETSSHQHGLFQHICKSFELVLADGSVVTCSKESNADLFYAVPWSYGTLGFLTAVEIDIVPCLPYVKLEYTPVTTLDEACAVFRAKSESPDHQFVETLMYSLDAGVVMTGTMVATFEADKLNAIGKWHKPWFFKHVEGFLAAKKCSVEYIPLRDYYHRHSRSIFWELQDIIPFGNHALFRYLLGWLVPPKVSLLKLTQSNAIKELYDNHHLIQDMLVPISTLKESLECFQDNVAIYPLWLCPFKLPRAPGMLQTKASDELFVDIGAYGVPQVLDFHPIETTRRIEAFVRSVGGFQMLYADSYMTETEFESMFDHKLYHQMRSKYNSADAFPSVYGKVSRAARD</sequence>
<keyword evidence="13" id="KW-0521">NADP</keyword>
<protein>
    <recommendedName>
        <fullName evidence="5">Delta(24)-sterol reductase</fullName>
        <ecNumber evidence="4">1.3.1.72</ecNumber>
    </recommendedName>
    <alternativeName>
        <fullName evidence="24">24-dehydrocholesterol reductase</fullName>
    </alternativeName>
    <alternativeName>
        <fullName evidence="25">3-beta-hydroxysterol Delta-24-reductase</fullName>
    </alternativeName>
</protein>
<comment type="catalytic activity">
    <reaction evidence="21">
        <text>lanosterol + NADPH + H(+) = 24,25-dihydrolanosterol + NADP(+)</text>
        <dbReference type="Rhea" id="RHEA:33919"/>
        <dbReference type="ChEBI" id="CHEBI:15378"/>
        <dbReference type="ChEBI" id="CHEBI:16521"/>
        <dbReference type="ChEBI" id="CHEBI:28113"/>
        <dbReference type="ChEBI" id="CHEBI:57783"/>
        <dbReference type="ChEBI" id="CHEBI:58349"/>
    </reaction>
    <physiologicalReaction direction="left-to-right" evidence="21">
        <dbReference type="Rhea" id="RHEA:33920"/>
    </physiologicalReaction>
</comment>
<dbReference type="PANTHER" id="PTHR10801">
    <property type="entry name" value="24-DEHYDROCHOLESTEROL REDUCTASE"/>
    <property type="match status" value="1"/>
</dbReference>
<dbReference type="GO" id="GO:0071949">
    <property type="term" value="F:FAD binding"/>
    <property type="evidence" value="ECO:0007669"/>
    <property type="project" value="InterPro"/>
</dbReference>
<evidence type="ECO:0000256" key="19">
    <source>
        <dbReference type="ARBA" id="ARBA00023166"/>
    </source>
</evidence>
<accession>A0A1V9YJ41</accession>
<evidence type="ECO:0000256" key="12">
    <source>
        <dbReference type="ARBA" id="ARBA00022827"/>
    </source>
</evidence>
<evidence type="ECO:0000256" key="1">
    <source>
        <dbReference type="ARBA" id="ARBA00001974"/>
    </source>
</evidence>
<keyword evidence="30" id="KW-1185">Reference proteome</keyword>
<dbReference type="Gene3D" id="3.30.465.10">
    <property type="match status" value="1"/>
</dbReference>
<evidence type="ECO:0000256" key="3">
    <source>
        <dbReference type="ARBA" id="ARBA00004389"/>
    </source>
</evidence>
<feature type="domain" description="FAD-binding PCMH-type" evidence="28">
    <location>
        <begin position="64"/>
        <end position="240"/>
    </location>
</feature>
<evidence type="ECO:0000313" key="29">
    <source>
        <dbReference type="EMBL" id="OQR85741.1"/>
    </source>
</evidence>
<dbReference type="InterPro" id="IPR036318">
    <property type="entry name" value="FAD-bd_PCMH-like_sf"/>
</dbReference>
<keyword evidence="20" id="KW-0753">Steroid metabolism</keyword>
<dbReference type="EMBL" id="JNBR01001604">
    <property type="protein sequence ID" value="OQR85741.1"/>
    <property type="molecule type" value="Genomic_DNA"/>
</dbReference>
<evidence type="ECO:0000256" key="23">
    <source>
        <dbReference type="ARBA" id="ARBA00056986"/>
    </source>
</evidence>
<evidence type="ECO:0000256" key="14">
    <source>
        <dbReference type="ARBA" id="ARBA00022989"/>
    </source>
</evidence>
<evidence type="ECO:0000256" key="8">
    <source>
        <dbReference type="ARBA" id="ARBA00022630"/>
    </source>
</evidence>
<name>A0A1V9YJ41_ACHHY</name>
<dbReference type="GO" id="GO:0005789">
    <property type="term" value="C:endoplasmic reticulum membrane"/>
    <property type="evidence" value="ECO:0007669"/>
    <property type="project" value="UniProtKB-SubCell"/>
</dbReference>
<dbReference type="InterPro" id="IPR016166">
    <property type="entry name" value="FAD-bd_PCMH"/>
</dbReference>
<evidence type="ECO:0000256" key="16">
    <source>
        <dbReference type="ARBA" id="ARBA00023034"/>
    </source>
</evidence>
<keyword evidence="11" id="KW-0256">Endoplasmic reticulum</keyword>
<evidence type="ECO:0000256" key="15">
    <source>
        <dbReference type="ARBA" id="ARBA00023002"/>
    </source>
</evidence>
<keyword evidence="12" id="KW-0274">FAD</keyword>
<dbReference type="OrthoDB" id="415825at2759"/>
<evidence type="ECO:0000256" key="2">
    <source>
        <dbReference type="ARBA" id="ARBA00004194"/>
    </source>
</evidence>
<keyword evidence="7" id="KW-0153">Cholesterol metabolism</keyword>
<keyword evidence="19" id="KW-1207">Sterol metabolism</keyword>
<dbReference type="GO" id="GO:0000246">
    <property type="term" value="F:Delta24(24-1) sterol reductase activity"/>
    <property type="evidence" value="ECO:0007669"/>
    <property type="project" value="TreeGrafter"/>
</dbReference>
<evidence type="ECO:0000256" key="20">
    <source>
        <dbReference type="ARBA" id="ARBA00023221"/>
    </source>
</evidence>
<dbReference type="GO" id="GO:0008203">
    <property type="term" value="P:cholesterol metabolic process"/>
    <property type="evidence" value="ECO:0007669"/>
    <property type="project" value="UniProtKB-KW"/>
</dbReference>
<keyword evidence="18 27" id="KW-0472">Membrane</keyword>
<evidence type="ECO:0000256" key="4">
    <source>
        <dbReference type="ARBA" id="ARBA00012405"/>
    </source>
</evidence>
<gene>
    <name evidence="29" type="ORF">ACHHYP_11451</name>
</gene>
<keyword evidence="9 27" id="KW-0812">Transmembrane</keyword>
<feature type="transmembrane region" description="Helical" evidence="27">
    <location>
        <begin position="38"/>
        <end position="58"/>
    </location>
</feature>
<evidence type="ECO:0000256" key="18">
    <source>
        <dbReference type="ARBA" id="ARBA00023136"/>
    </source>
</evidence>
<keyword evidence="8" id="KW-0285">Flavoprotein</keyword>
<dbReference type="InterPro" id="IPR016169">
    <property type="entry name" value="FAD-bd_PCMH_sub2"/>
</dbReference>
<keyword evidence="17" id="KW-0443">Lipid metabolism</keyword>
<evidence type="ECO:0000256" key="25">
    <source>
        <dbReference type="ARBA" id="ARBA00080612"/>
    </source>
</evidence>
<dbReference type="Pfam" id="PF01565">
    <property type="entry name" value="FAD_binding_4"/>
    <property type="match status" value="1"/>
</dbReference>
<dbReference type="STRING" id="1202772.A0A1V9YJ41"/>
<keyword evidence="6" id="KW-0444">Lipid biosynthesis</keyword>
<comment type="subcellular location">
    <subcellularLocation>
        <location evidence="3">Endoplasmic reticulum membrane</location>
        <topology evidence="3">Single-pass membrane protein</topology>
    </subcellularLocation>
    <subcellularLocation>
        <location evidence="2">Golgi apparatus membrane</location>
        <topology evidence="2">Single-pass membrane protein</topology>
    </subcellularLocation>
</comment>
<keyword evidence="10" id="KW-0732">Signal</keyword>
<dbReference type="PANTHER" id="PTHR10801:SF0">
    <property type="entry name" value="DELTA(24)-STEROL REDUCTASE"/>
    <property type="match status" value="1"/>
</dbReference>
<comment type="cofactor">
    <cofactor evidence="1">
        <name>FAD</name>
        <dbReference type="ChEBI" id="CHEBI:57692"/>
    </cofactor>
</comment>
<evidence type="ECO:0000256" key="22">
    <source>
        <dbReference type="ARBA" id="ARBA00052927"/>
    </source>
</evidence>
<dbReference type="InterPro" id="IPR006094">
    <property type="entry name" value="Oxid_FAD_bind_N"/>
</dbReference>